<evidence type="ECO:0000256" key="2">
    <source>
        <dbReference type="SAM" id="MobiDB-lite"/>
    </source>
</evidence>
<name>A0A177U2H1_9BASI</name>
<gene>
    <name evidence="3" type="ORF">A4X03_0g6723</name>
</gene>
<protein>
    <submittedName>
        <fullName evidence="3">Uncharacterized protein</fullName>
    </submittedName>
</protein>
<feature type="compositionally biased region" description="Polar residues" evidence="2">
    <location>
        <begin position="1"/>
        <end position="20"/>
    </location>
</feature>
<reference evidence="3" key="2">
    <citation type="journal article" date="2019" name="IMA Fungus">
        <title>Genome sequencing and comparison of five Tilletia species to identify candidate genes for the detection of regulated species infecting wheat.</title>
        <authorList>
            <person name="Nguyen H.D.T."/>
            <person name="Sultana T."/>
            <person name="Kesanakurti P."/>
            <person name="Hambleton S."/>
        </authorList>
    </citation>
    <scope>NUCLEOTIDE SEQUENCE</scope>
    <source>
        <strain evidence="3">DAOMC 238032</strain>
    </source>
</reference>
<comment type="caution">
    <text evidence="3">The sequence shown here is derived from an EMBL/GenBank/DDBJ whole genome shotgun (WGS) entry which is preliminary data.</text>
</comment>
<dbReference type="SMART" id="SM00343">
    <property type="entry name" value="ZnF_C2HC"/>
    <property type="match status" value="1"/>
</dbReference>
<evidence type="ECO:0000313" key="3">
    <source>
        <dbReference type="EMBL" id="KAE8248682.1"/>
    </source>
</evidence>
<feature type="compositionally biased region" description="Polar residues" evidence="2">
    <location>
        <begin position="133"/>
        <end position="149"/>
    </location>
</feature>
<dbReference type="GO" id="GO:0008270">
    <property type="term" value="F:zinc ion binding"/>
    <property type="evidence" value="ECO:0007669"/>
    <property type="project" value="InterPro"/>
</dbReference>
<keyword evidence="1" id="KW-0507">mRNA processing</keyword>
<evidence type="ECO:0000256" key="1">
    <source>
        <dbReference type="ARBA" id="ARBA00022664"/>
    </source>
</evidence>
<dbReference type="PROSITE" id="PS50158">
    <property type="entry name" value="ZF_CCHC"/>
    <property type="match status" value="1"/>
</dbReference>
<reference evidence="3" key="1">
    <citation type="submission" date="2016-04" db="EMBL/GenBank/DDBJ databases">
        <authorList>
            <person name="Nguyen H.D."/>
            <person name="Kesanakurti P."/>
            <person name="Cullis J."/>
            <person name="Levesque C.A."/>
            <person name="Hambleton S."/>
        </authorList>
    </citation>
    <scope>NUCLEOTIDE SEQUENCE</scope>
    <source>
        <strain evidence="3">DAOMC 238032</strain>
    </source>
</reference>
<dbReference type="InterPro" id="IPR001878">
    <property type="entry name" value="Znf_CCHC"/>
</dbReference>
<dbReference type="InterPro" id="IPR036875">
    <property type="entry name" value="Znf_CCHC_sf"/>
</dbReference>
<dbReference type="Proteomes" id="UP000077671">
    <property type="component" value="Unassembled WGS sequence"/>
</dbReference>
<dbReference type="GO" id="GO:0003676">
    <property type="term" value="F:nucleic acid binding"/>
    <property type="evidence" value="ECO:0007669"/>
    <property type="project" value="InterPro"/>
</dbReference>
<dbReference type="Pfam" id="PF00098">
    <property type="entry name" value="zf-CCHC"/>
    <property type="match status" value="1"/>
</dbReference>
<feature type="region of interest" description="Disordered" evidence="2">
    <location>
        <begin position="541"/>
        <end position="564"/>
    </location>
</feature>
<dbReference type="GO" id="GO:0006397">
    <property type="term" value="P:mRNA processing"/>
    <property type="evidence" value="ECO:0007669"/>
    <property type="project" value="UniProtKB-KW"/>
</dbReference>
<feature type="region of interest" description="Disordered" evidence="2">
    <location>
        <begin position="1"/>
        <end position="22"/>
    </location>
</feature>
<feature type="region of interest" description="Disordered" evidence="2">
    <location>
        <begin position="90"/>
        <end position="164"/>
    </location>
</feature>
<dbReference type="SUPFAM" id="SSF57756">
    <property type="entry name" value="Retrovirus zinc finger-like domains"/>
    <property type="match status" value="1"/>
</dbReference>
<sequence>MPASSETGSQGASAQPSLSDLMSKLDSIRDDLATQKQELAAQKIALSGVTSSFAAREGYLQTPIMGGLGQDNPRQLETESALGLTAGRPALQLGQQGGPYGLSPVFPARDDRRGHGRPSMGVSGFPLPPQASPAVNLNRGPNPTAQQARQGPAIRKTVPRDSDEAMVQTRADLMTTNQFYFRMLHPEWTDDQVNREANKRTAEDYLSLRKKAIEEALNDGPAQTSSSQIYDVGRQDNGRQDSNRLYFRFNWGMIRYIKKLNSFNWSEWRSSIYSLLGTVPGAIGILEGIIFGPRYLNPNDPSAHPEYDEALDLELGQVIQSCIDEDTQSLLLKPISDGELRGSFFYRELRVWLVPNQGYAALKLIAKMGRHRQRDDESARQFGERLRKFYLELQSAGETLDQTKQVGFLLAGLRHRFQTARDSVVSRQAAGEVFTFEKVLHILAETEESFGAFEDRRRQVPPRSVPPLSRTSAHVAEEDLDDTETDIDVEEVQALAAQIAQQMLARRRAQGYNRPFSGACFQCKKVGHRAAECPDVVEASKNPQTTSRALAADGSDGSTPQVQHTCGKDDARASMATAVPSLGAMEAQIWEDELDAFPAALNVMTSE</sequence>
<accession>A0A177U2H1</accession>
<proteinExistence type="predicted"/>
<dbReference type="AlphaFoldDB" id="A0A177U2H1"/>
<evidence type="ECO:0000313" key="4">
    <source>
        <dbReference type="Proteomes" id="UP000077671"/>
    </source>
</evidence>
<organism evidence="3 4">
    <name type="scientific">Tilletia caries</name>
    <name type="common">wheat bunt fungus</name>
    <dbReference type="NCBI Taxonomy" id="13290"/>
    <lineage>
        <taxon>Eukaryota</taxon>
        <taxon>Fungi</taxon>
        <taxon>Dikarya</taxon>
        <taxon>Basidiomycota</taxon>
        <taxon>Ustilaginomycotina</taxon>
        <taxon>Exobasidiomycetes</taxon>
        <taxon>Tilletiales</taxon>
        <taxon>Tilletiaceae</taxon>
        <taxon>Tilletia</taxon>
    </lineage>
</organism>
<dbReference type="EMBL" id="LWDD02001371">
    <property type="protein sequence ID" value="KAE8248682.1"/>
    <property type="molecule type" value="Genomic_DNA"/>
</dbReference>